<gene>
    <name evidence="2" type="ORF">DERYTH_LOCUS19929</name>
</gene>
<feature type="transmembrane region" description="Helical" evidence="1">
    <location>
        <begin position="61"/>
        <end position="82"/>
    </location>
</feature>
<keyword evidence="1" id="KW-1133">Transmembrane helix</keyword>
<organism evidence="2 3">
    <name type="scientific">Dentiscutata erythropus</name>
    <dbReference type="NCBI Taxonomy" id="1348616"/>
    <lineage>
        <taxon>Eukaryota</taxon>
        <taxon>Fungi</taxon>
        <taxon>Fungi incertae sedis</taxon>
        <taxon>Mucoromycota</taxon>
        <taxon>Glomeromycotina</taxon>
        <taxon>Glomeromycetes</taxon>
        <taxon>Diversisporales</taxon>
        <taxon>Gigasporaceae</taxon>
        <taxon>Dentiscutata</taxon>
    </lineage>
</organism>
<sequence length="108" mass="12227">LSASSSEISCGLPLFCEFVWMTEETCGADLWNRVFKNYYYYEGSSLSLGFSVIPGEISCGLPWSSGFLAILIVFFPVLLDFTNLHHLQVFRRFLVKFLVVSPGLPAFW</sequence>
<protein>
    <submittedName>
        <fullName evidence="2">4768_t:CDS:1</fullName>
    </submittedName>
</protein>
<keyword evidence="1" id="KW-0472">Membrane</keyword>
<keyword evidence="3" id="KW-1185">Reference proteome</keyword>
<evidence type="ECO:0000313" key="2">
    <source>
        <dbReference type="EMBL" id="CAG8783421.1"/>
    </source>
</evidence>
<accession>A0A9N9P305</accession>
<keyword evidence="1" id="KW-0812">Transmembrane</keyword>
<proteinExistence type="predicted"/>
<comment type="caution">
    <text evidence="2">The sequence shown here is derived from an EMBL/GenBank/DDBJ whole genome shotgun (WGS) entry which is preliminary data.</text>
</comment>
<evidence type="ECO:0000313" key="3">
    <source>
        <dbReference type="Proteomes" id="UP000789405"/>
    </source>
</evidence>
<evidence type="ECO:0000256" key="1">
    <source>
        <dbReference type="SAM" id="Phobius"/>
    </source>
</evidence>
<dbReference type="EMBL" id="CAJVPY010022646">
    <property type="protein sequence ID" value="CAG8783421.1"/>
    <property type="molecule type" value="Genomic_DNA"/>
</dbReference>
<dbReference type="Proteomes" id="UP000789405">
    <property type="component" value="Unassembled WGS sequence"/>
</dbReference>
<reference evidence="2" key="1">
    <citation type="submission" date="2021-06" db="EMBL/GenBank/DDBJ databases">
        <authorList>
            <person name="Kallberg Y."/>
            <person name="Tangrot J."/>
            <person name="Rosling A."/>
        </authorList>
    </citation>
    <scope>NUCLEOTIDE SEQUENCE</scope>
    <source>
        <strain evidence="2">MA453B</strain>
    </source>
</reference>
<feature type="non-terminal residue" evidence="2">
    <location>
        <position position="108"/>
    </location>
</feature>
<name>A0A9N9P305_9GLOM</name>
<dbReference type="AlphaFoldDB" id="A0A9N9P305"/>